<dbReference type="PANTHER" id="PTHR47572:SF4">
    <property type="entry name" value="LACTONASE DRP35"/>
    <property type="match status" value="1"/>
</dbReference>
<evidence type="ECO:0000256" key="1">
    <source>
        <dbReference type="ARBA" id="ARBA00022801"/>
    </source>
</evidence>
<dbReference type="InterPro" id="IPR051262">
    <property type="entry name" value="SMP-30/CGR1_Lactonase"/>
</dbReference>
<feature type="domain" description="SMP-30/Gluconolactonase/LRE-like region" evidence="3">
    <location>
        <begin position="140"/>
        <end position="324"/>
    </location>
</feature>
<dbReference type="InterPro" id="IPR011042">
    <property type="entry name" value="6-blade_b-propeller_TolB-like"/>
</dbReference>
<dbReference type="PROSITE" id="PS51257">
    <property type="entry name" value="PROKAR_LIPOPROTEIN"/>
    <property type="match status" value="1"/>
</dbReference>
<reference evidence="4" key="1">
    <citation type="submission" date="2022-07" db="EMBL/GenBank/DDBJ databases">
        <title>Phylogenomic reconstructions and comparative analyses of Kickxellomycotina fungi.</title>
        <authorList>
            <person name="Reynolds N.K."/>
            <person name="Stajich J.E."/>
            <person name="Barry K."/>
            <person name="Grigoriev I.V."/>
            <person name="Crous P."/>
            <person name="Smith M.E."/>
        </authorList>
    </citation>
    <scope>NUCLEOTIDE SEQUENCE</scope>
    <source>
        <strain evidence="4">RSA 567</strain>
    </source>
</reference>
<feature type="chain" id="PRO_5040876054" description="SMP-30/Gluconolactonase/LRE-like region domain-containing protein" evidence="2">
    <location>
        <begin position="22"/>
        <end position="358"/>
    </location>
</feature>
<sequence>MVRLSLTTLFVSLALAGCSSAAPKVFRRQAASVTKVEATLVVTAADSKFGALIEGAGADSNGHIFSANFGAGEKAKNTLGVIVGPKAQTLFYTDANAEAWFNSVRVIKSSAGEASPVTLLTGDVTGHRVLKVTGVVGEGQQATATEFCSDPEMLQPNDLAVTSKGAVYTSGMNYTATTEVGSGDLWWCSPTGEALILDRLERTNGIEVSPGNKYLYLSEAKNREGAVTANTIWRYEIDPVTGVRMENNVPVKQQVIDFAQIDDPAVDIDGMRCDAKGNLYVTRNGRGEVAVFDPNYKLITVIDTKIKAVKNLEFGGTDGKTLYMVGNCDDDNTKGCASTWQGEAAGLEWTLLNKKVCH</sequence>
<dbReference type="Pfam" id="PF08450">
    <property type="entry name" value="SGL"/>
    <property type="match status" value="1"/>
</dbReference>
<dbReference type="InterPro" id="IPR013658">
    <property type="entry name" value="SGL"/>
</dbReference>
<dbReference type="OrthoDB" id="423498at2759"/>
<evidence type="ECO:0000313" key="4">
    <source>
        <dbReference type="EMBL" id="KAJ1980689.1"/>
    </source>
</evidence>
<dbReference type="Gene3D" id="2.120.10.30">
    <property type="entry name" value="TolB, C-terminal domain"/>
    <property type="match status" value="1"/>
</dbReference>
<proteinExistence type="predicted"/>
<keyword evidence="5" id="KW-1185">Reference proteome</keyword>
<dbReference type="Proteomes" id="UP001151582">
    <property type="component" value="Unassembled WGS sequence"/>
</dbReference>
<gene>
    <name evidence="4" type="ORF">H4R34_002367</name>
</gene>
<evidence type="ECO:0000256" key="2">
    <source>
        <dbReference type="SAM" id="SignalP"/>
    </source>
</evidence>
<feature type="signal peptide" evidence="2">
    <location>
        <begin position="1"/>
        <end position="21"/>
    </location>
</feature>
<accession>A0A9W8B2Q0</accession>
<dbReference type="GO" id="GO:0016787">
    <property type="term" value="F:hydrolase activity"/>
    <property type="evidence" value="ECO:0007669"/>
    <property type="project" value="UniProtKB-KW"/>
</dbReference>
<dbReference type="EMBL" id="JANBQB010000157">
    <property type="protein sequence ID" value="KAJ1980689.1"/>
    <property type="molecule type" value="Genomic_DNA"/>
</dbReference>
<protein>
    <recommendedName>
        <fullName evidence="3">SMP-30/Gluconolactonase/LRE-like region domain-containing protein</fullName>
    </recommendedName>
</protein>
<organism evidence="4 5">
    <name type="scientific">Dimargaris verticillata</name>
    <dbReference type="NCBI Taxonomy" id="2761393"/>
    <lineage>
        <taxon>Eukaryota</taxon>
        <taxon>Fungi</taxon>
        <taxon>Fungi incertae sedis</taxon>
        <taxon>Zoopagomycota</taxon>
        <taxon>Kickxellomycotina</taxon>
        <taxon>Dimargaritomycetes</taxon>
        <taxon>Dimargaritales</taxon>
        <taxon>Dimargaritaceae</taxon>
        <taxon>Dimargaris</taxon>
    </lineage>
</organism>
<dbReference type="AlphaFoldDB" id="A0A9W8B2Q0"/>
<dbReference type="PANTHER" id="PTHR47572">
    <property type="entry name" value="LIPOPROTEIN-RELATED"/>
    <property type="match status" value="1"/>
</dbReference>
<keyword evidence="1" id="KW-0378">Hydrolase</keyword>
<keyword evidence="2" id="KW-0732">Signal</keyword>
<name>A0A9W8B2Q0_9FUNG</name>
<comment type="caution">
    <text evidence="4">The sequence shown here is derived from an EMBL/GenBank/DDBJ whole genome shotgun (WGS) entry which is preliminary data.</text>
</comment>
<evidence type="ECO:0000313" key="5">
    <source>
        <dbReference type="Proteomes" id="UP001151582"/>
    </source>
</evidence>
<dbReference type="SUPFAM" id="SSF63829">
    <property type="entry name" value="Calcium-dependent phosphotriesterase"/>
    <property type="match status" value="1"/>
</dbReference>
<evidence type="ECO:0000259" key="3">
    <source>
        <dbReference type="Pfam" id="PF08450"/>
    </source>
</evidence>